<dbReference type="InterPro" id="IPR000462">
    <property type="entry name" value="CDP-OH_P_trans"/>
</dbReference>
<feature type="transmembrane region" description="Helical" evidence="8">
    <location>
        <begin position="130"/>
        <end position="151"/>
    </location>
</feature>
<dbReference type="GO" id="GO:0016780">
    <property type="term" value="F:phosphotransferase activity, for other substituted phosphate groups"/>
    <property type="evidence" value="ECO:0007669"/>
    <property type="project" value="InterPro"/>
</dbReference>
<name>A0A813NBC3_9BILA</name>
<dbReference type="PANTHER" id="PTHR15362:SF13">
    <property type="entry name" value="SI:CH1073-145M9.1"/>
    <property type="match status" value="1"/>
</dbReference>
<keyword evidence="2" id="KW-0808">Transferase</keyword>
<evidence type="ECO:0000256" key="8">
    <source>
        <dbReference type="SAM" id="Phobius"/>
    </source>
</evidence>
<evidence type="ECO:0000256" key="2">
    <source>
        <dbReference type="ARBA" id="ARBA00022679"/>
    </source>
</evidence>
<feature type="transmembrane region" description="Helical" evidence="8">
    <location>
        <begin position="163"/>
        <end position="188"/>
    </location>
</feature>
<dbReference type="OrthoDB" id="10251079at2759"/>
<keyword evidence="10" id="KW-1185">Reference proteome</keyword>
<comment type="caution">
    <text evidence="9">The sequence shown here is derived from an EMBL/GenBank/DDBJ whole genome shotgun (WGS) entry which is preliminary data.</text>
</comment>
<proteinExistence type="predicted"/>
<keyword evidence="3 8" id="KW-0812">Transmembrane</keyword>
<keyword evidence="5" id="KW-0443">Lipid metabolism</keyword>
<dbReference type="GO" id="GO:0016020">
    <property type="term" value="C:membrane"/>
    <property type="evidence" value="ECO:0007669"/>
    <property type="project" value="UniProtKB-SubCell"/>
</dbReference>
<dbReference type="Proteomes" id="UP000663879">
    <property type="component" value="Unassembled WGS sequence"/>
</dbReference>
<evidence type="ECO:0000256" key="1">
    <source>
        <dbReference type="ARBA" id="ARBA00004141"/>
    </source>
</evidence>
<dbReference type="GO" id="GO:0008654">
    <property type="term" value="P:phospholipid biosynthetic process"/>
    <property type="evidence" value="ECO:0007669"/>
    <property type="project" value="InterPro"/>
</dbReference>
<evidence type="ECO:0000313" key="9">
    <source>
        <dbReference type="EMBL" id="CAF0734783.1"/>
    </source>
</evidence>
<keyword evidence="6 8" id="KW-0472">Membrane</keyword>
<dbReference type="PANTHER" id="PTHR15362">
    <property type="entry name" value="PHOSPHATIDYLINOSITOL SYNTHASE"/>
    <property type="match status" value="1"/>
</dbReference>
<dbReference type="Pfam" id="PF01066">
    <property type="entry name" value="CDP-OH_P_transf"/>
    <property type="match status" value="1"/>
</dbReference>
<evidence type="ECO:0000256" key="5">
    <source>
        <dbReference type="ARBA" id="ARBA00023098"/>
    </source>
</evidence>
<dbReference type="Gene3D" id="1.20.120.1760">
    <property type="match status" value="1"/>
</dbReference>
<evidence type="ECO:0000256" key="3">
    <source>
        <dbReference type="ARBA" id="ARBA00022692"/>
    </source>
</evidence>
<evidence type="ECO:0008006" key="11">
    <source>
        <dbReference type="Google" id="ProtNLM"/>
    </source>
</evidence>
<reference evidence="9" key="1">
    <citation type="submission" date="2021-02" db="EMBL/GenBank/DDBJ databases">
        <authorList>
            <person name="Nowell W R."/>
        </authorList>
    </citation>
    <scope>NUCLEOTIDE SEQUENCE</scope>
    <source>
        <strain evidence="9">Ploen Becks lab</strain>
    </source>
</reference>
<evidence type="ECO:0000256" key="6">
    <source>
        <dbReference type="ARBA" id="ARBA00023136"/>
    </source>
</evidence>
<organism evidence="9 10">
    <name type="scientific">Brachionus calyciflorus</name>
    <dbReference type="NCBI Taxonomy" id="104777"/>
    <lineage>
        <taxon>Eukaryota</taxon>
        <taxon>Metazoa</taxon>
        <taxon>Spiralia</taxon>
        <taxon>Gnathifera</taxon>
        <taxon>Rotifera</taxon>
        <taxon>Eurotatoria</taxon>
        <taxon>Monogononta</taxon>
        <taxon>Pseudotrocha</taxon>
        <taxon>Ploima</taxon>
        <taxon>Brachionidae</taxon>
        <taxon>Brachionus</taxon>
    </lineage>
</organism>
<dbReference type="EMBL" id="CAJNOC010000259">
    <property type="protein sequence ID" value="CAF0734783.1"/>
    <property type="molecule type" value="Genomic_DNA"/>
</dbReference>
<keyword evidence="7" id="KW-1208">Phospholipid metabolism</keyword>
<keyword evidence="4 8" id="KW-1133">Transmembrane helix</keyword>
<accession>A0A813NBC3</accession>
<sequence>MNEKLAILLYIPNVIDYFRLILIVVAWLNIEKSTIFLTLYLSQAVLDFFDGYFAKKLNQVSSLGAWLDVVLDNLGRGILWTHVSKYGLIISVIEWLAFSCTQKNGSRWKETFSQAPFLVRNVFKNNFKTPLGLTTISAGLQGLPVWLYIYINFNTQVTGYIATLFHGILVYCAFGRLICLLVELWVIFKNLEFLIDDDLKEKKTQ</sequence>
<protein>
    <recommendedName>
        <fullName evidence="11">CDP-diacylglycerol--inositol 3-phosphatidyltransferase</fullName>
    </recommendedName>
</protein>
<dbReference type="AlphaFoldDB" id="A0A813NBC3"/>
<evidence type="ECO:0000256" key="4">
    <source>
        <dbReference type="ARBA" id="ARBA00022989"/>
    </source>
</evidence>
<dbReference type="InterPro" id="IPR043130">
    <property type="entry name" value="CDP-OH_PTrfase_TM_dom"/>
</dbReference>
<gene>
    <name evidence="9" type="ORF">OXX778_LOCUS3063</name>
</gene>
<comment type="subcellular location">
    <subcellularLocation>
        <location evidence="1">Membrane</location>
        <topology evidence="1">Multi-pass membrane protein</topology>
    </subcellularLocation>
</comment>
<evidence type="ECO:0000256" key="7">
    <source>
        <dbReference type="ARBA" id="ARBA00023264"/>
    </source>
</evidence>
<evidence type="ECO:0000313" key="10">
    <source>
        <dbReference type="Proteomes" id="UP000663879"/>
    </source>
</evidence>